<proteinExistence type="predicted"/>
<feature type="chain" id="PRO_5043640955" evidence="2">
    <location>
        <begin position="27"/>
        <end position="302"/>
    </location>
</feature>
<keyword evidence="4" id="KW-1185">Reference proteome</keyword>
<evidence type="ECO:0000256" key="1">
    <source>
        <dbReference type="SAM" id="Phobius"/>
    </source>
</evidence>
<sequence length="302" mass="33842">MRGKAMSLSLLAPFLIALLFRIGASSQSPVLQTTDDRDGPPSGGVGLGTVSSSIFGDDYLRKVEAALQESYGGWFSMFALIITFLFAVREVEFFRRMIADFEMRYADDTDMELNDPKLESHITHSLGKEFMRHYSSNNIDEMNPEHRTARALVMLIKEQFRALDEVHEMYVKPHLDRFSQIRALSQRVSLRTDTPCSTQAGCDGLEMLINLCTSIRGGVHKAYEIFVIMVHVLGTMMAVLCGCLFVGPARICFLQNFPYTCRIPFPVFSGLFQGTISVWQVVKVVTNVCRIYGDPGFGSVFA</sequence>
<organism evidence="3 4">
    <name type="scientific">Babesia caballi</name>
    <dbReference type="NCBI Taxonomy" id="5871"/>
    <lineage>
        <taxon>Eukaryota</taxon>
        <taxon>Sar</taxon>
        <taxon>Alveolata</taxon>
        <taxon>Apicomplexa</taxon>
        <taxon>Aconoidasida</taxon>
        <taxon>Piroplasmida</taxon>
        <taxon>Babesiidae</taxon>
        <taxon>Babesia</taxon>
    </lineage>
</organism>
<dbReference type="RefSeq" id="XP_067718038.1">
    <property type="nucleotide sequence ID" value="XM_067861937.1"/>
</dbReference>
<protein>
    <submittedName>
        <fullName evidence="3">Membrane protein, putative</fullName>
    </submittedName>
</protein>
<reference evidence="3 4" key="1">
    <citation type="submission" date="2021-06" db="EMBL/GenBank/DDBJ databases">
        <title>Genome sequence of Babesia caballi.</title>
        <authorList>
            <person name="Yamagishi J."/>
            <person name="Kidaka T."/>
            <person name="Ochi A."/>
        </authorList>
    </citation>
    <scope>NUCLEOTIDE SEQUENCE [LARGE SCALE GENOMIC DNA]</scope>
    <source>
        <strain evidence="3">USDA-D6B2</strain>
    </source>
</reference>
<dbReference type="Proteomes" id="UP001497744">
    <property type="component" value="Unassembled WGS sequence"/>
</dbReference>
<accession>A0AAV4M561</accession>
<evidence type="ECO:0000313" key="4">
    <source>
        <dbReference type="Proteomes" id="UP001497744"/>
    </source>
</evidence>
<name>A0AAV4M561_BABCB</name>
<keyword evidence="2" id="KW-0732">Signal</keyword>
<evidence type="ECO:0000256" key="2">
    <source>
        <dbReference type="SAM" id="SignalP"/>
    </source>
</evidence>
<feature type="transmembrane region" description="Helical" evidence="1">
    <location>
        <begin position="71"/>
        <end position="88"/>
    </location>
</feature>
<dbReference type="EMBL" id="BPLF01000006">
    <property type="protein sequence ID" value="GIX65969.1"/>
    <property type="molecule type" value="Genomic_DNA"/>
</dbReference>
<dbReference type="AlphaFoldDB" id="A0AAV4M561"/>
<keyword evidence="1" id="KW-1133">Transmembrane helix</keyword>
<gene>
    <name evidence="3" type="ORF">BcabD6B2_54050</name>
</gene>
<feature type="signal peptide" evidence="2">
    <location>
        <begin position="1"/>
        <end position="26"/>
    </location>
</feature>
<keyword evidence="1" id="KW-0472">Membrane</keyword>
<dbReference type="GeneID" id="94197450"/>
<keyword evidence="1" id="KW-0812">Transmembrane</keyword>
<feature type="transmembrane region" description="Helical" evidence="1">
    <location>
        <begin position="225"/>
        <end position="247"/>
    </location>
</feature>
<comment type="caution">
    <text evidence="3">The sequence shown here is derived from an EMBL/GenBank/DDBJ whole genome shotgun (WGS) entry which is preliminary data.</text>
</comment>
<evidence type="ECO:0000313" key="3">
    <source>
        <dbReference type="EMBL" id="GIX65969.1"/>
    </source>
</evidence>